<reference evidence="1 2" key="1">
    <citation type="submission" date="2024-04" db="EMBL/GenBank/DDBJ databases">
        <title>WGS of bacteria from Torrens River.</title>
        <authorList>
            <person name="Wyrsch E.R."/>
            <person name="Drigo B."/>
        </authorList>
    </citation>
    <scope>NUCLEOTIDE SEQUENCE [LARGE SCALE GENOMIC DNA]</scope>
    <source>
        <strain evidence="1 2">TWI391</strain>
    </source>
</reference>
<evidence type="ECO:0000313" key="1">
    <source>
        <dbReference type="EMBL" id="MEN5379530.1"/>
    </source>
</evidence>
<dbReference type="InterPro" id="IPR016155">
    <property type="entry name" value="Mopterin_synth/thiamin_S_b"/>
</dbReference>
<comment type="caution">
    <text evidence="1">The sequence shown here is derived from an EMBL/GenBank/DDBJ whole genome shotgun (WGS) entry which is preliminary data.</text>
</comment>
<keyword evidence="2" id="KW-1185">Reference proteome</keyword>
<sequence>MNKIKVLAFGPLVEIIEKEFFMEAVDTENLLTSLIQQFPLLENRKMALAVNGKITKEAVLLQESDTVALLPPFSGG</sequence>
<dbReference type="Proteomes" id="UP001409291">
    <property type="component" value="Unassembled WGS sequence"/>
</dbReference>
<dbReference type="RefSeq" id="WP_168126523.1">
    <property type="nucleotide sequence ID" value="NZ_JBDJNQ010000010.1"/>
</dbReference>
<name>A0ABV0BXL5_9SPHI</name>
<dbReference type="EMBL" id="JBDJNQ010000010">
    <property type="protein sequence ID" value="MEN5379530.1"/>
    <property type="molecule type" value="Genomic_DNA"/>
</dbReference>
<evidence type="ECO:0000313" key="2">
    <source>
        <dbReference type="Proteomes" id="UP001409291"/>
    </source>
</evidence>
<dbReference type="InterPro" id="IPR003749">
    <property type="entry name" value="ThiS/MoaD-like"/>
</dbReference>
<dbReference type="InterPro" id="IPR012675">
    <property type="entry name" value="Beta-grasp_dom_sf"/>
</dbReference>
<dbReference type="Pfam" id="PF02597">
    <property type="entry name" value="ThiS"/>
    <property type="match status" value="1"/>
</dbReference>
<dbReference type="SUPFAM" id="SSF54285">
    <property type="entry name" value="MoaD/ThiS"/>
    <property type="match status" value="1"/>
</dbReference>
<proteinExistence type="predicted"/>
<gene>
    <name evidence="1" type="ORF">ABE541_19845</name>
</gene>
<dbReference type="Gene3D" id="3.10.20.30">
    <property type="match status" value="1"/>
</dbReference>
<accession>A0ABV0BXL5</accession>
<dbReference type="CDD" id="cd00754">
    <property type="entry name" value="Ubl_MoaD"/>
    <property type="match status" value="1"/>
</dbReference>
<protein>
    <submittedName>
        <fullName evidence="1">MoaD/ThiS family protein</fullName>
    </submittedName>
</protein>
<organism evidence="1 2">
    <name type="scientific">Sphingobacterium kitahiroshimense</name>
    <dbReference type="NCBI Taxonomy" id="470446"/>
    <lineage>
        <taxon>Bacteria</taxon>
        <taxon>Pseudomonadati</taxon>
        <taxon>Bacteroidota</taxon>
        <taxon>Sphingobacteriia</taxon>
        <taxon>Sphingobacteriales</taxon>
        <taxon>Sphingobacteriaceae</taxon>
        <taxon>Sphingobacterium</taxon>
    </lineage>
</organism>